<dbReference type="Gene3D" id="3.90.640.20">
    <property type="entry name" value="Heat-shock cognate protein, ATPase"/>
    <property type="match status" value="1"/>
</dbReference>
<protein>
    <submittedName>
        <fullName evidence="3">Uncharacterized protein</fullName>
    </submittedName>
</protein>
<dbReference type="Gene3D" id="3.30.565.40">
    <property type="entry name" value="Fervidobacterium nodosum Rt17-B1 like"/>
    <property type="match status" value="1"/>
</dbReference>
<reference evidence="3 4" key="1">
    <citation type="submission" date="2013-02" db="EMBL/GenBank/DDBJ databases">
        <title>Genome sequence of Clostridium saccharoperbutylacetonicum N1-4(HMT).</title>
        <authorList>
            <person name="Poehlein A."/>
            <person name="Daniel R."/>
        </authorList>
    </citation>
    <scope>NUCLEOTIDE SEQUENCE [LARGE SCALE GENOMIC DNA]</scope>
    <source>
        <strain evidence="4">N1-4(HMT)</strain>
    </source>
</reference>
<feature type="domain" description="DUF3298" evidence="1">
    <location>
        <begin position="158"/>
        <end position="232"/>
    </location>
</feature>
<dbReference type="PATRIC" id="fig|931276.5.peg.319"/>
<dbReference type="EMBL" id="CP004121">
    <property type="protein sequence ID" value="AGF54157.1"/>
    <property type="molecule type" value="Genomic_DNA"/>
</dbReference>
<name>M1MRD4_9CLOT</name>
<dbReference type="RefSeq" id="WP_015390483.1">
    <property type="nucleotide sequence ID" value="NC_020291.1"/>
</dbReference>
<feature type="domain" description="Deacetylase PdaC" evidence="2">
    <location>
        <begin position="44"/>
        <end position="140"/>
    </location>
</feature>
<dbReference type="InterPro" id="IPR021729">
    <property type="entry name" value="DUF3298"/>
</dbReference>
<dbReference type="Pfam" id="PF13739">
    <property type="entry name" value="PdaC"/>
    <property type="match status" value="1"/>
</dbReference>
<evidence type="ECO:0000313" key="4">
    <source>
        <dbReference type="Proteomes" id="UP000011728"/>
    </source>
</evidence>
<organism evidence="3 4">
    <name type="scientific">Clostridium saccharoperbutylacetonicum N1-4(HMT)</name>
    <dbReference type="NCBI Taxonomy" id="931276"/>
    <lineage>
        <taxon>Bacteria</taxon>
        <taxon>Bacillati</taxon>
        <taxon>Bacillota</taxon>
        <taxon>Clostridia</taxon>
        <taxon>Eubacteriales</taxon>
        <taxon>Clostridiaceae</taxon>
        <taxon>Clostridium</taxon>
    </lineage>
</organism>
<dbReference type="AlphaFoldDB" id="M1MRD4"/>
<sequence length="242" mass="27937">MGILTNIAGIIVASSMLYTAYPQNLCISCVINGQSEIKLVEKSIEKNSDYLKEDIKIPQFIGGNDEKRVNIINNTINDDILPKINDAEKTAKEYFGKIGQEKPTFPYEIFSRYTVSEDNNKVLSLFNDYYEYLGGAHGMTIRSSYTIDKSTENLLFLKDLFAPGYNYMDTINKEIKREIKENPQNYFDSGNVFKGIKENQNFYIQDGELVIYYQLYELAPYVFGFPEFKIPLKVFDSNYIYT</sequence>
<dbReference type="Proteomes" id="UP000011728">
    <property type="component" value="Chromosome"/>
</dbReference>
<proteinExistence type="predicted"/>
<dbReference type="Pfam" id="PF11738">
    <property type="entry name" value="DUF3298"/>
    <property type="match status" value="1"/>
</dbReference>
<evidence type="ECO:0000259" key="1">
    <source>
        <dbReference type="Pfam" id="PF11738"/>
    </source>
</evidence>
<dbReference type="KEGG" id="csr:Cspa_c03390"/>
<gene>
    <name evidence="3" type="ORF">Cspa_c03390</name>
</gene>
<keyword evidence="4" id="KW-1185">Reference proteome</keyword>
<dbReference type="InterPro" id="IPR025303">
    <property type="entry name" value="PdaC"/>
</dbReference>
<evidence type="ECO:0000259" key="2">
    <source>
        <dbReference type="Pfam" id="PF13739"/>
    </source>
</evidence>
<dbReference type="STRING" id="36745.CLSAP_03340"/>
<dbReference type="InterPro" id="IPR037126">
    <property type="entry name" value="PdaC/RsiV-like_sf"/>
</dbReference>
<dbReference type="eggNOG" id="COG5513">
    <property type="taxonomic scope" value="Bacteria"/>
</dbReference>
<dbReference type="OrthoDB" id="5637at2"/>
<evidence type="ECO:0000313" key="3">
    <source>
        <dbReference type="EMBL" id="AGF54157.1"/>
    </source>
</evidence>
<dbReference type="HOGENOM" id="CLU_085048_1_0_9"/>
<accession>M1MRD4</accession>